<keyword evidence="4 5" id="KW-0472">Membrane</keyword>
<dbReference type="Pfam" id="PF15795">
    <property type="entry name" value="Spec3"/>
    <property type="match status" value="1"/>
</dbReference>
<dbReference type="InterPro" id="IPR026673">
    <property type="entry name" value="SPEC3/Stum"/>
</dbReference>
<dbReference type="PANTHER" id="PTHR21676:SF6">
    <property type="entry name" value="PROTEIN STUM"/>
    <property type="match status" value="1"/>
</dbReference>
<dbReference type="RefSeq" id="XP_038075709.1">
    <property type="nucleotide sequence ID" value="XM_038219781.1"/>
</dbReference>
<keyword evidence="7" id="KW-1185">Reference proteome</keyword>
<evidence type="ECO:0000313" key="7">
    <source>
        <dbReference type="Proteomes" id="UP000887568"/>
    </source>
</evidence>
<evidence type="ECO:0008006" key="8">
    <source>
        <dbReference type="Google" id="ProtNLM"/>
    </source>
</evidence>
<evidence type="ECO:0000256" key="3">
    <source>
        <dbReference type="ARBA" id="ARBA00022989"/>
    </source>
</evidence>
<sequence>MENAMNQQPPVPGQVVTVVVQERKPNACRAAIPSLHIVAAVICLILNIFLPGIGTIAAGFSVFCCGNPGQSQSGKFGTFCLNFWVGILQLLTCWIFLVGWIWSIMWGAAFLGLSADYHTPRETTTVLTTTPAAPVAGQAVVFTQPGAYPPGTVSVSYPASQTTTEQSQPPHYIRDAEKYPLEEKELIHSIDASYSVKSGPPPVQ</sequence>
<dbReference type="GO" id="GO:0016020">
    <property type="term" value="C:membrane"/>
    <property type="evidence" value="ECO:0007669"/>
    <property type="project" value="UniProtKB-SubCell"/>
</dbReference>
<protein>
    <recommendedName>
        <fullName evidence="8">Protein SPEC3</fullName>
    </recommendedName>
</protein>
<dbReference type="EnsemblMetazoa" id="XM_038219781.1">
    <property type="protein sequence ID" value="XP_038075709.1"/>
    <property type="gene ID" value="LOC119743393"/>
</dbReference>
<comment type="subcellular location">
    <subcellularLocation>
        <location evidence="1">Membrane</location>
        <topology evidence="1">Multi-pass membrane protein</topology>
    </subcellularLocation>
</comment>
<dbReference type="GeneID" id="119743393"/>
<evidence type="ECO:0000256" key="1">
    <source>
        <dbReference type="ARBA" id="ARBA00004141"/>
    </source>
</evidence>
<evidence type="ECO:0000313" key="6">
    <source>
        <dbReference type="EnsemblMetazoa" id="XP_038075709.1"/>
    </source>
</evidence>
<reference evidence="6" key="1">
    <citation type="submission" date="2022-11" db="UniProtKB">
        <authorList>
            <consortium name="EnsemblMetazoa"/>
        </authorList>
    </citation>
    <scope>IDENTIFICATION</scope>
</reference>
<organism evidence="6 7">
    <name type="scientific">Patiria miniata</name>
    <name type="common">Bat star</name>
    <name type="synonym">Asterina miniata</name>
    <dbReference type="NCBI Taxonomy" id="46514"/>
    <lineage>
        <taxon>Eukaryota</taxon>
        <taxon>Metazoa</taxon>
        <taxon>Echinodermata</taxon>
        <taxon>Eleutherozoa</taxon>
        <taxon>Asterozoa</taxon>
        <taxon>Asteroidea</taxon>
        <taxon>Valvatacea</taxon>
        <taxon>Valvatida</taxon>
        <taxon>Asterinidae</taxon>
        <taxon>Patiria</taxon>
    </lineage>
</organism>
<evidence type="ECO:0000256" key="2">
    <source>
        <dbReference type="ARBA" id="ARBA00022692"/>
    </source>
</evidence>
<dbReference type="OrthoDB" id="361532at2759"/>
<dbReference type="PANTHER" id="PTHR21676">
    <property type="entry name" value="PROTEIN STUM"/>
    <property type="match status" value="1"/>
</dbReference>
<evidence type="ECO:0000256" key="4">
    <source>
        <dbReference type="ARBA" id="ARBA00023136"/>
    </source>
</evidence>
<accession>A0A914BHY6</accession>
<dbReference type="AlphaFoldDB" id="A0A914BHY6"/>
<name>A0A914BHY6_PATMI</name>
<feature type="transmembrane region" description="Helical" evidence="5">
    <location>
        <begin position="37"/>
        <end position="63"/>
    </location>
</feature>
<keyword evidence="3 5" id="KW-1133">Transmembrane helix</keyword>
<keyword evidence="2 5" id="KW-0812">Transmembrane</keyword>
<dbReference type="Proteomes" id="UP000887568">
    <property type="component" value="Unplaced"/>
</dbReference>
<feature type="transmembrane region" description="Helical" evidence="5">
    <location>
        <begin position="83"/>
        <end position="111"/>
    </location>
</feature>
<proteinExistence type="predicted"/>
<dbReference type="OMA" id="QLLTCWI"/>
<evidence type="ECO:0000256" key="5">
    <source>
        <dbReference type="SAM" id="Phobius"/>
    </source>
</evidence>